<keyword evidence="1" id="KW-0677">Repeat</keyword>
<name>A0A545VUW8_9HYPO</name>
<gene>
    <name evidence="3" type="ORF">IF1G_06269</name>
</gene>
<dbReference type="Pfam" id="PF24883">
    <property type="entry name" value="NPHP3_N"/>
    <property type="match status" value="1"/>
</dbReference>
<dbReference type="PANTHER" id="PTHR10039">
    <property type="entry name" value="AMELOGENIN"/>
    <property type="match status" value="1"/>
</dbReference>
<evidence type="ECO:0000313" key="4">
    <source>
        <dbReference type="Proteomes" id="UP000315783"/>
    </source>
</evidence>
<dbReference type="PANTHER" id="PTHR10039:SF15">
    <property type="entry name" value="NACHT DOMAIN-CONTAINING PROTEIN"/>
    <property type="match status" value="1"/>
</dbReference>
<comment type="caution">
    <text evidence="3">The sequence shown here is derived from an EMBL/GenBank/DDBJ whole genome shotgun (WGS) entry which is preliminary data.</text>
</comment>
<sequence>MDGISSASAVFSLVELAGKTVSYIKQVKAAPQEKEQLLRLVIQSKGLLLTLGELIESIEDESWASTICNLASPDGPFAQYEVILKQIASRLDVRGDGSKIQRIMDRLKWPFSHKEVEEMMTVLEKLKSLFLLATASSHVRLSMETRKEVEKTNRTLHDIKAVLTTHFMSLTPRQKAMVESLSSIDLSNRLDESEINSLTKTCGWFLEHEAFRSWESGKASLNALAVVSGPGTGKSTLCEVVQYYLQLWLDAKPDCIVVHLPLRLQVRPQMNKASLLSKIVSQILLACPQLITHLLTLRRPHGVLPFDVGIKLLQTARADLEQLYIIIDGLDEADDEELQHGQFSTLRTGLRATSIHEPQTGTKTF</sequence>
<reference evidence="3 4" key="1">
    <citation type="journal article" date="2019" name="Appl. Microbiol. Biotechnol.">
        <title>Genome sequence of Isaria javanica and comparative genome analysis insights into family S53 peptidase evolution in fungal entomopathogens.</title>
        <authorList>
            <person name="Lin R."/>
            <person name="Zhang X."/>
            <person name="Xin B."/>
            <person name="Zou M."/>
            <person name="Gao Y."/>
            <person name="Qin F."/>
            <person name="Hu Q."/>
            <person name="Xie B."/>
            <person name="Cheng X."/>
        </authorList>
    </citation>
    <scope>NUCLEOTIDE SEQUENCE [LARGE SCALE GENOMIC DNA]</scope>
    <source>
        <strain evidence="3 4">IJ1G</strain>
    </source>
</reference>
<dbReference type="InterPro" id="IPR027417">
    <property type="entry name" value="P-loop_NTPase"/>
</dbReference>
<dbReference type="EMBL" id="SPUK01000008">
    <property type="protein sequence ID" value="TQV95282.1"/>
    <property type="molecule type" value="Genomic_DNA"/>
</dbReference>
<dbReference type="OrthoDB" id="448455at2759"/>
<evidence type="ECO:0000256" key="1">
    <source>
        <dbReference type="ARBA" id="ARBA00022737"/>
    </source>
</evidence>
<dbReference type="InterPro" id="IPR056884">
    <property type="entry name" value="NPHP3-like_N"/>
</dbReference>
<protein>
    <recommendedName>
        <fullName evidence="2">Nephrocystin 3-like N-terminal domain-containing protein</fullName>
    </recommendedName>
</protein>
<accession>A0A545VUW8</accession>
<dbReference type="Gene3D" id="3.40.50.300">
    <property type="entry name" value="P-loop containing nucleotide triphosphate hydrolases"/>
    <property type="match status" value="1"/>
</dbReference>
<evidence type="ECO:0000313" key="3">
    <source>
        <dbReference type="EMBL" id="TQV95282.1"/>
    </source>
</evidence>
<keyword evidence="4" id="KW-1185">Reference proteome</keyword>
<dbReference type="AlphaFoldDB" id="A0A545VUW8"/>
<dbReference type="Proteomes" id="UP000315783">
    <property type="component" value="Unassembled WGS sequence"/>
</dbReference>
<dbReference type="STRING" id="43265.A0A545VUW8"/>
<proteinExistence type="predicted"/>
<feature type="domain" description="Nephrocystin 3-like N-terminal" evidence="2">
    <location>
        <begin position="201"/>
        <end position="338"/>
    </location>
</feature>
<evidence type="ECO:0000259" key="2">
    <source>
        <dbReference type="Pfam" id="PF24883"/>
    </source>
</evidence>
<organism evidence="3 4">
    <name type="scientific">Cordyceps javanica</name>
    <dbReference type="NCBI Taxonomy" id="43265"/>
    <lineage>
        <taxon>Eukaryota</taxon>
        <taxon>Fungi</taxon>
        <taxon>Dikarya</taxon>
        <taxon>Ascomycota</taxon>
        <taxon>Pezizomycotina</taxon>
        <taxon>Sordariomycetes</taxon>
        <taxon>Hypocreomycetidae</taxon>
        <taxon>Hypocreales</taxon>
        <taxon>Cordycipitaceae</taxon>
        <taxon>Cordyceps</taxon>
    </lineage>
</organism>